<accession>A0A9P8PIH4</accession>
<keyword evidence="1" id="KW-0677">Repeat</keyword>
<dbReference type="InterPro" id="IPR035979">
    <property type="entry name" value="RBD_domain_sf"/>
</dbReference>
<keyword evidence="7" id="KW-1185">Reference proteome</keyword>
<evidence type="ECO:0000259" key="5">
    <source>
        <dbReference type="PROSITE" id="PS50102"/>
    </source>
</evidence>
<dbReference type="CDD" id="cd12345">
    <property type="entry name" value="RRM2_SECp43_like"/>
    <property type="match status" value="1"/>
</dbReference>
<evidence type="ECO:0000256" key="2">
    <source>
        <dbReference type="ARBA" id="ARBA00022884"/>
    </source>
</evidence>
<dbReference type="GeneID" id="70232018"/>
<name>A0A9P8PIH4_9ASCO</name>
<feature type="domain" description="RRM" evidence="5">
    <location>
        <begin position="154"/>
        <end position="233"/>
    </location>
</feature>
<dbReference type="PANTHER" id="PTHR47640:SF10">
    <property type="entry name" value="TRNA SELENOCYSTEINE 1-ASSOCIATED PROTEIN 1-RELATED"/>
    <property type="match status" value="1"/>
</dbReference>
<keyword evidence="2 3" id="KW-0694">RNA-binding</keyword>
<dbReference type="OrthoDB" id="446113at2759"/>
<evidence type="ECO:0000256" key="4">
    <source>
        <dbReference type="SAM" id="MobiDB-lite"/>
    </source>
</evidence>
<sequence>MYNQFYNQNQSYYPARTNAASNSSYASSGQPRGFQNNQQANQQIPQIWMGDLDQRWDETTIKQIWSSVLAPYEILIHSVKLIRDKQSMSLGLANAGYCFIRFHNFEDSYKVLEMFNGKAIPGTNNVRFFKLNWSSANSPGSSVASQPSKGHHEYSIFVGDLPQTVTEPALLQVFQSRYPSCCGAKVMVDPATGHLKGYGFVKFLNEEDQNRALIEMQGYVLLGRPIRVSTASKSQPDSSNNNTSFFNSQNQSQDLSGQQKLNAPSLPQSAPIQYYNDPNNTTVFIGGLNVPISEFQLRELFSRYGDITYVKIPPGKNCGFVQFYHRASAEMAISEMQGYDIGGGCKVRVSWGARAAQRNWFARQLTLQQQQQQQQQQQAPAINSFNMTNSLGLVGSRYNLLNDLLNERSAATSNTGLVNEPLFNFEKLSNEPIGYSPLASLDNLGTNGALSSDYRMNEYLLNSRLANMEKLDIGSGLFNLN</sequence>
<feature type="region of interest" description="Disordered" evidence="4">
    <location>
        <begin position="230"/>
        <end position="272"/>
    </location>
</feature>
<feature type="domain" description="RRM" evidence="5">
    <location>
        <begin position="45"/>
        <end position="136"/>
    </location>
</feature>
<reference evidence="6" key="2">
    <citation type="submission" date="2021-01" db="EMBL/GenBank/DDBJ databases">
        <authorList>
            <person name="Schikora-Tamarit M.A."/>
        </authorList>
    </citation>
    <scope>NUCLEOTIDE SEQUENCE</scope>
    <source>
        <strain evidence="6">CBS6075</strain>
    </source>
</reference>
<dbReference type="GO" id="GO:0005829">
    <property type="term" value="C:cytosol"/>
    <property type="evidence" value="ECO:0007669"/>
    <property type="project" value="TreeGrafter"/>
</dbReference>
<dbReference type="InterPro" id="IPR000504">
    <property type="entry name" value="RRM_dom"/>
</dbReference>
<proteinExistence type="predicted"/>
<dbReference type="EMBL" id="JAEUBE010000042">
    <property type="protein sequence ID" value="KAH3671864.1"/>
    <property type="molecule type" value="Genomic_DNA"/>
</dbReference>
<organism evidence="6 7">
    <name type="scientific">Ogataea philodendri</name>
    <dbReference type="NCBI Taxonomy" id="1378263"/>
    <lineage>
        <taxon>Eukaryota</taxon>
        <taxon>Fungi</taxon>
        <taxon>Dikarya</taxon>
        <taxon>Ascomycota</taxon>
        <taxon>Saccharomycotina</taxon>
        <taxon>Pichiomycetes</taxon>
        <taxon>Pichiales</taxon>
        <taxon>Pichiaceae</taxon>
        <taxon>Ogataea</taxon>
    </lineage>
</organism>
<reference evidence="6" key="1">
    <citation type="journal article" date="2021" name="Open Biol.">
        <title>Shared evolutionary footprints suggest mitochondrial oxidative damage underlies multiple complex I losses in fungi.</title>
        <authorList>
            <person name="Schikora-Tamarit M.A."/>
            <person name="Marcet-Houben M."/>
            <person name="Nosek J."/>
            <person name="Gabaldon T."/>
        </authorList>
    </citation>
    <scope>NUCLEOTIDE SEQUENCE</scope>
    <source>
        <strain evidence="6">CBS6075</strain>
    </source>
</reference>
<dbReference type="Gene3D" id="3.30.70.330">
    <property type="match status" value="3"/>
</dbReference>
<feature type="compositionally biased region" description="Polar residues" evidence="4">
    <location>
        <begin position="254"/>
        <end position="272"/>
    </location>
</feature>
<evidence type="ECO:0000256" key="1">
    <source>
        <dbReference type="ARBA" id="ARBA00022737"/>
    </source>
</evidence>
<evidence type="ECO:0000313" key="6">
    <source>
        <dbReference type="EMBL" id="KAH3671864.1"/>
    </source>
</evidence>
<dbReference type="GO" id="GO:0003729">
    <property type="term" value="F:mRNA binding"/>
    <property type="evidence" value="ECO:0007669"/>
    <property type="project" value="InterPro"/>
</dbReference>
<dbReference type="InterPro" id="IPR050825">
    <property type="entry name" value="RBM42_RBP45_47-like"/>
</dbReference>
<dbReference type="SMART" id="SM00360">
    <property type="entry name" value="RRM"/>
    <property type="match status" value="3"/>
</dbReference>
<feature type="domain" description="RRM" evidence="5">
    <location>
        <begin position="281"/>
        <end position="354"/>
    </location>
</feature>
<dbReference type="SUPFAM" id="SSF54928">
    <property type="entry name" value="RNA-binding domain, RBD"/>
    <property type="match status" value="3"/>
</dbReference>
<dbReference type="Pfam" id="PF00076">
    <property type="entry name" value="RRM_1"/>
    <property type="match status" value="2"/>
</dbReference>
<dbReference type="AlphaFoldDB" id="A0A9P8PIH4"/>
<dbReference type="PROSITE" id="PS50102">
    <property type="entry name" value="RRM"/>
    <property type="match status" value="3"/>
</dbReference>
<feature type="compositionally biased region" description="Low complexity" evidence="4">
    <location>
        <begin position="238"/>
        <end position="253"/>
    </location>
</feature>
<gene>
    <name evidence="6" type="ORF">OGAPHI_000050</name>
</gene>
<dbReference type="RefSeq" id="XP_046064979.1">
    <property type="nucleotide sequence ID" value="XM_046206356.1"/>
</dbReference>
<evidence type="ECO:0000313" key="7">
    <source>
        <dbReference type="Proteomes" id="UP000769157"/>
    </source>
</evidence>
<comment type="caution">
    <text evidence="6">The sequence shown here is derived from an EMBL/GenBank/DDBJ whole genome shotgun (WGS) entry which is preliminary data.</text>
</comment>
<protein>
    <recommendedName>
        <fullName evidence="5">RRM domain-containing protein</fullName>
    </recommendedName>
</protein>
<evidence type="ECO:0000256" key="3">
    <source>
        <dbReference type="PROSITE-ProRule" id="PRU00176"/>
    </source>
</evidence>
<dbReference type="InterPro" id="IPR012677">
    <property type="entry name" value="Nucleotide-bd_a/b_plait_sf"/>
</dbReference>
<dbReference type="PANTHER" id="PTHR47640">
    <property type="entry name" value="TRNA SELENOCYSTEINE 1-ASSOCIATED PROTEIN 1-RELATED-RELATED"/>
    <property type="match status" value="1"/>
</dbReference>
<dbReference type="Proteomes" id="UP000769157">
    <property type="component" value="Unassembled WGS sequence"/>
</dbReference>